<dbReference type="EC" id="5.4.2.7" evidence="6 7"/>
<dbReference type="GO" id="GO:0043094">
    <property type="term" value="P:metabolic compound salvage"/>
    <property type="evidence" value="ECO:0007669"/>
    <property type="project" value="UniProtKB-UniRule"/>
</dbReference>
<dbReference type="HAMAP" id="MF_00740">
    <property type="entry name" value="Phosphopentomut"/>
    <property type="match status" value="1"/>
</dbReference>
<dbReference type="Pfam" id="PF01676">
    <property type="entry name" value="Metalloenzyme"/>
    <property type="match status" value="1"/>
</dbReference>
<keyword evidence="3 6" id="KW-0479">Metal-binding</keyword>
<dbReference type="GO" id="GO:0009117">
    <property type="term" value="P:nucleotide metabolic process"/>
    <property type="evidence" value="ECO:0007669"/>
    <property type="project" value="UniProtKB-UniRule"/>
</dbReference>
<feature type="binding site" evidence="6">
    <location>
        <position position="287"/>
    </location>
    <ligand>
        <name>Mn(2+)</name>
        <dbReference type="ChEBI" id="CHEBI:29035"/>
        <label>2</label>
    </ligand>
</feature>
<feature type="binding site" evidence="6">
    <location>
        <position position="323"/>
    </location>
    <ligand>
        <name>Mn(2+)</name>
        <dbReference type="ChEBI" id="CHEBI:29035"/>
        <label>1</label>
    </ligand>
</feature>
<feature type="domain" description="Metalloenzyme" evidence="8">
    <location>
        <begin position="3"/>
        <end position="375"/>
    </location>
</feature>
<dbReference type="GO" id="GO:0006015">
    <property type="term" value="P:5-phosphoribose 1-diphosphate biosynthetic process"/>
    <property type="evidence" value="ECO:0007669"/>
    <property type="project" value="UniProtKB-UniPathway"/>
</dbReference>
<dbReference type="EMBL" id="CGIH01000026">
    <property type="protein sequence ID" value="CFX50956.1"/>
    <property type="molecule type" value="Genomic_DNA"/>
</dbReference>
<comment type="similarity">
    <text evidence="1 6">Belongs to the phosphopentomutase family.</text>
</comment>
<evidence type="ECO:0000313" key="10">
    <source>
        <dbReference type="Proteomes" id="UP000045545"/>
    </source>
</evidence>
<feature type="binding site" evidence="6">
    <location>
        <position position="324"/>
    </location>
    <ligand>
        <name>Mn(2+)</name>
        <dbReference type="ChEBI" id="CHEBI:29035"/>
        <label>1</label>
    </ligand>
</feature>
<comment type="catalytic activity">
    <reaction evidence="6">
        <text>alpha-D-ribose 1-phosphate = D-ribose 5-phosphate</text>
        <dbReference type="Rhea" id="RHEA:18793"/>
        <dbReference type="ChEBI" id="CHEBI:57720"/>
        <dbReference type="ChEBI" id="CHEBI:78346"/>
        <dbReference type="EC" id="5.4.2.7"/>
    </reaction>
</comment>
<dbReference type="PIRSF" id="PIRSF001491">
    <property type="entry name" value="Ppentomutase"/>
    <property type="match status" value="1"/>
</dbReference>
<organism evidence="9 10">
    <name type="scientific">Syntrophomonas zehnderi OL-4</name>
    <dbReference type="NCBI Taxonomy" id="690567"/>
    <lineage>
        <taxon>Bacteria</taxon>
        <taxon>Bacillati</taxon>
        <taxon>Bacillota</taxon>
        <taxon>Clostridia</taxon>
        <taxon>Eubacteriales</taxon>
        <taxon>Syntrophomonadaceae</taxon>
        <taxon>Syntrophomonas</taxon>
    </lineage>
</organism>
<keyword evidence="2 6" id="KW-0963">Cytoplasm</keyword>
<dbReference type="GO" id="GO:0005829">
    <property type="term" value="C:cytosol"/>
    <property type="evidence" value="ECO:0007669"/>
    <property type="project" value="TreeGrafter"/>
</dbReference>
<dbReference type="RefSeq" id="WP_046496859.1">
    <property type="nucleotide sequence ID" value="NZ_CGIH01000026.1"/>
</dbReference>
<dbReference type="GO" id="GO:0030145">
    <property type="term" value="F:manganese ion binding"/>
    <property type="evidence" value="ECO:0007669"/>
    <property type="project" value="UniProtKB-UniRule"/>
</dbReference>
<evidence type="ECO:0000256" key="6">
    <source>
        <dbReference type="HAMAP-Rule" id="MF_00740"/>
    </source>
</evidence>
<dbReference type="Gene3D" id="3.40.720.10">
    <property type="entry name" value="Alkaline Phosphatase, subunit A"/>
    <property type="match status" value="1"/>
</dbReference>
<feature type="binding site" evidence="6">
    <location>
        <position position="10"/>
    </location>
    <ligand>
        <name>Mn(2+)</name>
        <dbReference type="ChEBI" id="CHEBI:29035"/>
        <label>1</label>
    </ligand>
</feature>
<comment type="pathway">
    <text evidence="6">Carbohydrate degradation; 2-deoxy-D-ribose 1-phosphate degradation; D-glyceraldehyde 3-phosphate and acetaldehyde from 2-deoxy-alpha-D-ribose 1-phosphate: step 1/2.</text>
</comment>
<dbReference type="CDD" id="cd16009">
    <property type="entry name" value="PPM"/>
    <property type="match status" value="1"/>
</dbReference>
<dbReference type="GO" id="GO:0000287">
    <property type="term" value="F:magnesium ion binding"/>
    <property type="evidence" value="ECO:0007669"/>
    <property type="project" value="UniProtKB-UniRule"/>
</dbReference>
<evidence type="ECO:0000259" key="8">
    <source>
        <dbReference type="Pfam" id="PF01676"/>
    </source>
</evidence>
<accession>A0A0E4GAK0</accession>
<evidence type="ECO:0000256" key="5">
    <source>
        <dbReference type="ARBA" id="ARBA00023235"/>
    </source>
</evidence>
<keyword evidence="10" id="KW-1185">Reference proteome</keyword>
<dbReference type="OrthoDB" id="9769930at2"/>
<comment type="subcellular location">
    <subcellularLocation>
        <location evidence="6">Cytoplasm</location>
    </subcellularLocation>
</comment>
<comment type="cofactor">
    <cofactor evidence="6">
        <name>Mn(2+)</name>
        <dbReference type="ChEBI" id="CHEBI:29035"/>
    </cofactor>
    <text evidence="6">Binds 2 manganese ions.</text>
</comment>
<feature type="binding site" evidence="6">
    <location>
        <position position="282"/>
    </location>
    <ligand>
        <name>Mn(2+)</name>
        <dbReference type="ChEBI" id="CHEBI:29035"/>
        <label>2</label>
    </ligand>
</feature>
<dbReference type="PANTHER" id="PTHR21110">
    <property type="entry name" value="PHOSPHOPENTOMUTASE"/>
    <property type="match status" value="1"/>
</dbReference>
<dbReference type="SUPFAM" id="SSF143856">
    <property type="entry name" value="DeoB insert domain-like"/>
    <property type="match status" value="1"/>
</dbReference>
<evidence type="ECO:0000256" key="7">
    <source>
        <dbReference type="NCBIfam" id="TIGR01696"/>
    </source>
</evidence>
<dbReference type="SUPFAM" id="SSF53649">
    <property type="entry name" value="Alkaline phosphatase-like"/>
    <property type="match status" value="1"/>
</dbReference>
<dbReference type="GO" id="GO:0008973">
    <property type="term" value="F:phosphopentomutase activity"/>
    <property type="evidence" value="ECO:0007669"/>
    <property type="project" value="UniProtKB-UniRule"/>
</dbReference>
<dbReference type="STRING" id="690567.1352"/>
<gene>
    <name evidence="6" type="primary">deoB</name>
    <name evidence="9" type="ORF">1352</name>
</gene>
<dbReference type="InterPro" id="IPR024052">
    <property type="entry name" value="Phosphopentomutase_DeoB_cap_sf"/>
</dbReference>
<dbReference type="GO" id="GO:0006018">
    <property type="term" value="P:2-deoxyribose 1-phosphate catabolic process"/>
    <property type="evidence" value="ECO:0007669"/>
    <property type="project" value="UniProtKB-UniRule"/>
</dbReference>
<comment type="function">
    <text evidence="6">Isomerase that catalyzes the conversion of deoxy-ribose 1-phosphate (dRib-1-P) and ribose 1-phosphate (Rib-1-P) to deoxy-ribose 5-phosphate (dRib-5-P) and ribose 5-phosphate (Rib-5-P), respectively.</text>
</comment>
<comment type="catalytic activity">
    <reaction evidence="6">
        <text>2-deoxy-alpha-D-ribose 1-phosphate = 2-deoxy-D-ribose 5-phosphate</text>
        <dbReference type="Rhea" id="RHEA:27658"/>
        <dbReference type="ChEBI" id="CHEBI:57259"/>
        <dbReference type="ChEBI" id="CHEBI:62877"/>
        <dbReference type="EC" id="5.4.2.7"/>
    </reaction>
</comment>
<sequence length="391" mass="43001">MSRAIVIVLDSVGIGELEDSHLYGDEGSNTLVNTARAVGGLHLPHMQALGLGNLDDIMGVDPIANSQGAYGIMKEKSAGKDTTTGHWEMMGIKLDKPFPTYPQGFPLALVEEFERRIGRRTLGNLVASGTEIIKELGQQHLETGYPIIYTSADSVFQIAAHEEIIPLEELYEMCRIARAMLQHENGVGRVIARPFVGQAGNFIRTSNRHDYSLQPSENLIDLIKNAGHKVVGVGKIKDIFAGRGIDESYPIKNNQDGVEKTLKIIQESSFTGLLFVNLIDFDQQYGHRNDPRGYAQALEEFDSRLPEIMAALGPNDLLFITADHGCDPTTPSTDHSRERVPLLVYGAKIKGGTPIGIRESFADLGQTIAEYLKIKADKLYGNSFLQEIIKL</sequence>
<dbReference type="FunFam" id="3.30.70.1250:FF:000001">
    <property type="entry name" value="Phosphopentomutase"/>
    <property type="match status" value="1"/>
</dbReference>
<dbReference type="NCBIfam" id="TIGR01696">
    <property type="entry name" value="deoB"/>
    <property type="match status" value="1"/>
</dbReference>
<keyword evidence="5 6" id="KW-0413">Isomerase</keyword>
<feature type="binding site" evidence="6">
    <location>
        <position position="335"/>
    </location>
    <ligand>
        <name>Mn(2+)</name>
        <dbReference type="ChEBI" id="CHEBI:29035"/>
        <label>2</label>
    </ligand>
</feature>
<evidence type="ECO:0000256" key="2">
    <source>
        <dbReference type="ARBA" id="ARBA00022490"/>
    </source>
</evidence>
<dbReference type="PANTHER" id="PTHR21110:SF0">
    <property type="entry name" value="PHOSPHOPENTOMUTASE"/>
    <property type="match status" value="1"/>
</dbReference>
<name>A0A0E4GAK0_9FIRM</name>
<dbReference type="AlphaFoldDB" id="A0A0E4GAK0"/>
<evidence type="ECO:0000256" key="4">
    <source>
        <dbReference type="ARBA" id="ARBA00023211"/>
    </source>
</evidence>
<reference evidence="9 10" key="1">
    <citation type="submission" date="2015-03" db="EMBL/GenBank/DDBJ databases">
        <authorList>
            <person name="Murphy D."/>
        </authorList>
    </citation>
    <scope>NUCLEOTIDE SEQUENCE [LARGE SCALE GENOMIC DNA]</scope>
    <source>
        <strain evidence="9 10">OL-4</strain>
    </source>
</reference>
<proteinExistence type="inferred from homology"/>
<dbReference type="InterPro" id="IPR017850">
    <property type="entry name" value="Alkaline_phosphatase_core_sf"/>
</dbReference>
<protein>
    <recommendedName>
        <fullName evidence="6 7">Phosphopentomutase</fullName>
        <ecNumber evidence="6 7">5.4.2.7</ecNumber>
    </recommendedName>
    <alternativeName>
        <fullName evidence="6">Phosphodeoxyribomutase</fullName>
    </alternativeName>
</protein>
<dbReference type="InterPro" id="IPR010045">
    <property type="entry name" value="DeoB"/>
</dbReference>
<keyword evidence="4 6" id="KW-0464">Manganese</keyword>
<dbReference type="Proteomes" id="UP000045545">
    <property type="component" value="Unassembled WGS sequence"/>
</dbReference>
<evidence type="ECO:0000313" key="9">
    <source>
        <dbReference type="EMBL" id="CFX50956.1"/>
    </source>
</evidence>
<evidence type="ECO:0000256" key="1">
    <source>
        <dbReference type="ARBA" id="ARBA00010373"/>
    </source>
</evidence>
<dbReference type="NCBIfam" id="NF003766">
    <property type="entry name" value="PRK05362.1"/>
    <property type="match status" value="1"/>
</dbReference>
<dbReference type="Gene3D" id="3.30.70.1250">
    <property type="entry name" value="Phosphopentomutase"/>
    <property type="match status" value="1"/>
</dbReference>
<evidence type="ECO:0000256" key="3">
    <source>
        <dbReference type="ARBA" id="ARBA00022723"/>
    </source>
</evidence>
<dbReference type="UniPathway" id="UPA00087">
    <property type="reaction ID" value="UER00173"/>
</dbReference>
<dbReference type="InterPro" id="IPR006124">
    <property type="entry name" value="Metalloenzyme"/>
</dbReference>